<sequence>MVKRQSDWRLVDRRRFLAALAEHGDALKGVQAIGRPLQEAYDLRAADKSFAGSWTRAVAMAWDRVEARLLERLLATPEPDAKDAPGLARLLDTKLVMALVQQRLEPVRTSGRAARVQRPANAEVTRLRAEIRALGGSLPDDWQPE</sequence>
<name>A0A841L9U7_9SPHN</name>
<evidence type="ECO:0000313" key="2">
    <source>
        <dbReference type="Proteomes" id="UP000538147"/>
    </source>
</evidence>
<gene>
    <name evidence="1" type="ORF">FHS79_000773</name>
</gene>
<dbReference type="AlphaFoldDB" id="A0A841L9U7"/>
<dbReference type="Proteomes" id="UP000538147">
    <property type="component" value="Unassembled WGS sequence"/>
</dbReference>
<dbReference type="EMBL" id="JACIIV010000005">
    <property type="protein sequence ID" value="MBB6226615.1"/>
    <property type="molecule type" value="Genomic_DNA"/>
</dbReference>
<dbReference type="RefSeq" id="WP_184195674.1">
    <property type="nucleotide sequence ID" value="NZ_BMOX01000135.1"/>
</dbReference>
<evidence type="ECO:0000313" key="1">
    <source>
        <dbReference type="EMBL" id="MBB6226615.1"/>
    </source>
</evidence>
<protein>
    <submittedName>
        <fullName evidence="1">Uncharacterized protein</fullName>
    </submittedName>
</protein>
<comment type="caution">
    <text evidence="1">The sequence shown here is derived from an EMBL/GenBank/DDBJ whole genome shotgun (WGS) entry which is preliminary data.</text>
</comment>
<keyword evidence="2" id="KW-1185">Reference proteome</keyword>
<proteinExistence type="predicted"/>
<accession>A0A841L9U7</accession>
<organism evidence="1 2">
    <name type="scientific">Polymorphobacter multimanifer</name>
    <dbReference type="NCBI Taxonomy" id="1070431"/>
    <lineage>
        <taxon>Bacteria</taxon>
        <taxon>Pseudomonadati</taxon>
        <taxon>Pseudomonadota</taxon>
        <taxon>Alphaproteobacteria</taxon>
        <taxon>Sphingomonadales</taxon>
        <taxon>Sphingosinicellaceae</taxon>
        <taxon>Polymorphobacter</taxon>
    </lineage>
</organism>
<reference evidence="1 2" key="1">
    <citation type="submission" date="2020-08" db="EMBL/GenBank/DDBJ databases">
        <title>Genomic Encyclopedia of Type Strains, Phase IV (KMG-IV): sequencing the most valuable type-strain genomes for metagenomic binning, comparative biology and taxonomic classification.</title>
        <authorList>
            <person name="Goeker M."/>
        </authorList>
    </citation>
    <scope>NUCLEOTIDE SEQUENCE [LARGE SCALE GENOMIC DNA]</scope>
    <source>
        <strain evidence="1 2">DSM 102189</strain>
    </source>
</reference>